<gene>
    <name evidence="3" type="ORF">SAMN04487991_0222</name>
</gene>
<dbReference type="Pfam" id="PF07486">
    <property type="entry name" value="Hydrolase_2"/>
    <property type="match status" value="1"/>
</dbReference>
<keyword evidence="1" id="KW-0732">Signal</keyword>
<dbReference type="Proteomes" id="UP000199630">
    <property type="component" value="Unassembled WGS sequence"/>
</dbReference>
<evidence type="ECO:0000313" key="3">
    <source>
        <dbReference type="EMBL" id="SFI54687.1"/>
    </source>
</evidence>
<reference evidence="4" key="1">
    <citation type="submission" date="2016-10" db="EMBL/GenBank/DDBJ databases">
        <authorList>
            <person name="Varghese N."/>
            <person name="Submissions S."/>
        </authorList>
    </citation>
    <scope>NUCLEOTIDE SEQUENCE [LARGE SCALE GENOMIC DNA]</scope>
    <source>
        <strain evidence="4">DSM 26471</strain>
    </source>
</reference>
<accession>A0A1I3J340</accession>
<evidence type="ECO:0000256" key="1">
    <source>
        <dbReference type="SAM" id="SignalP"/>
    </source>
</evidence>
<dbReference type="EMBL" id="FORH01000001">
    <property type="protein sequence ID" value="SFI54687.1"/>
    <property type="molecule type" value="Genomic_DNA"/>
</dbReference>
<dbReference type="Gene3D" id="1.10.10.2520">
    <property type="entry name" value="Cell wall hydrolase SleB, domain 1"/>
    <property type="match status" value="1"/>
</dbReference>
<evidence type="ECO:0000313" key="4">
    <source>
        <dbReference type="Proteomes" id="UP000199630"/>
    </source>
</evidence>
<protein>
    <submittedName>
        <fullName evidence="3">Cell Wall Hydrolase</fullName>
    </submittedName>
</protein>
<dbReference type="InterPro" id="IPR011105">
    <property type="entry name" value="Cell_wall_hydrolase_SleB"/>
</dbReference>
<dbReference type="InterPro" id="IPR042047">
    <property type="entry name" value="SleB_dom1"/>
</dbReference>
<feature type="domain" description="Cell wall hydrolase SleB" evidence="2">
    <location>
        <begin position="118"/>
        <end position="227"/>
    </location>
</feature>
<evidence type="ECO:0000259" key="2">
    <source>
        <dbReference type="Pfam" id="PF07486"/>
    </source>
</evidence>
<keyword evidence="4" id="KW-1185">Reference proteome</keyword>
<feature type="chain" id="PRO_5011453097" evidence="1">
    <location>
        <begin position="28"/>
        <end position="232"/>
    </location>
</feature>
<feature type="signal peptide" evidence="1">
    <location>
        <begin position="1"/>
        <end position="27"/>
    </location>
</feature>
<dbReference type="GO" id="GO:0016787">
    <property type="term" value="F:hydrolase activity"/>
    <property type="evidence" value="ECO:0007669"/>
    <property type="project" value="UniProtKB-KW"/>
</dbReference>
<sequence>MIPLARLKAFALLASLCVFSLPSPSLAEVTLSHSNDPEQALGFELTALLNQERAGFEHADADAIERLLASFKPKPKTSAAKAPKTLEYSKSFLESLPKASGDAEWQCLSEALYFEARGESVKGQFAVAEVILNRVKSGAFPNTICGVVHQGTGKKYQCQFTYTCDGHAEAIHEPAAFTQVGKVARLMIDGAPRALTQGATHYHTRAVNPRWARQFAKTAQIGVHMFYRMPQA</sequence>
<dbReference type="STRING" id="588602.SAMN04487991_0222"/>
<dbReference type="AlphaFoldDB" id="A0A1I3J340"/>
<keyword evidence="3" id="KW-0378">Hydrolase</keyword>
<proteinExistence type="predicted"/>
<dbReference type="RefSeq" id="WP_090055891.1">
    <property type="nucleotide sequence ID" value="NZ_FORH01000001.1"/>
</dbReference>
<name>A0A1I3J340_9RHOB</name>
<organism evidence="3 4">
    <name type="scientific">Celeribacter neptunius</name>
    <dbReference type="NCBI Taxonomy" id="588602"/>
    <lineage>
        <taxon>Bacteria</taxon>
        <taxon>Pseudomonadati</taxon>
        <taxon>Pseudomonadota</taxon>
        <taxon>Alphaproteobacteria</taxon>
        <taxon>Rhodobacterales</taxon>
        <taxon>Roseobacteraceae</taxon>
        <taxon>Celeribacter</taxon>
    </lineage>
</organism>
<dbReference type="OrthoDB" id="9785345at2"/>